<reference evidence="2" key="1">
    <citation type="submission" date="2021-01" db="EMBL/GenBank/DDBJ databases">
        <title>A chromosome-scale assembly of European eel, Anguilla anguilla.</title>
        <authorList>
            <person name="Henkel C."/>
            <person name="Jong-Raadsen S.A."/>
            <person name="Dufour S."/>
            <person name="Weltzien F.-A."/>
            <person name="Palstra A.P."/>
            <person name="Pelster B."/>
            <person name="Spaink H.P."/>
            <person name="Van Den Thillart G.E."/>
            <person name="Jansen H."/>
            <person name="Zahm M."/>
            <person name="Klopp C."/>
            <person name="Cedric C."/>
            <person name="Louis A."/>
            <person name="Berthelot C."/>
            <person name="Parey E."/>
            <person name="Roest Crollius H."/>
            <person name="Montfort J."/>
            <person name="Robinson-Rechavi M."/>
            <person name="Bucao C."/>
            <person name="Bouchez O."/>
            <person name="Gislard M."/>
            <person name="Lluch J."/>
            <person name="Milhes M."/>
            <person name="Lampietro C."/>
            <person name="Lopez Roques C."/>
            <person name="Donnadieu C."/>
            <person name="Braasch I."/>
            <person name="Desvignes T."/>
            <person name="Postlethwait J."/>
            <person name="Bobe J."/>
            <person name="Guiguen Y."/>
            <person name="Dirks R."/>
        </authorList>
    </citation>
    <scope>NUCLEOTIDE SEQUENCE</scope>
    <source>
        <strain evidence="2">Tag_6206</strain>
        <tissue evidence="2">Liver</tissue>
    </source>
</reference>
<dbReference type="AlphaFoldDB" id="A0A9D3RTR6"/>
<dbReference type="Proteomes" id="UP001044222">
    <property type="component" value="Chromosome 9"/>
</dbReference>
<name>A0A9D3RTR6_ANGAN</name>
<gene>
    <name evidence="2" type="ORF">ANANG_G00181110</name>
</gene>
<evidence type="ECO:0000256" key="1">
    <source>
        <dbReference type="SAM" id="MobiDB-lite"/>
    </source>
</evidence>
<feature type="region of interest" description="Disordered" evidence="1">
    <location>
        <begin position="1"/>
        <end position="29"/>
    </location>
</feature>
<keyword evidence="3" id="KW-1185">Reference proteome</keyword>
<protein>
    <submittedName>
        <fullName evidence="2">Uncharacterized protein</fullName>
    </submittedName>
</protein>
<sequence length="110" mass="12231">MQDIPIERTCRTSPSKGHAGRPHRNGTRGGLCRAGVVEETPCPPHHISCTTARVSASRNRVPGEIERQVPFLRPQTQLTNICCPSLAEHSFTASRKTFYSMSLYNVQQNI</sequence>
<evidence type="ECO:0000313" key="2">
    <source>
        <dbReference type="EMBL" id="KAG5842758.1"/>
    </source>
</evidence>
<comment type="caution">
    <text evidence="2">The sequence shown here is derived from an EMBL/GenBank/DDBJ whole genome shotgun (WGS) entry which is preliminary data.</text>
</comment>
<feature type="compositionally biased region" description="Basic and acidic residues" evidence="1">
    <location>
        <begin position="1"/>
        <end position="10"/>
    </location>
</feature>
<dbReference type="EMBL" id="JAFIRN010000009">
    <property type="protein sequence ID" value="KAG5842758.1"/>
    <property type="molecule type" value="Genomic_DNA"/>
</dbReference>
<organism evidence="2 3">
    <name type="scientific">Anguilla anguilla</name>
    <name type="common">European freshwater eel</name>
    <name type="synonym">Muraena anguilla</name>
    <dbReference type="NCBI Taxonomy" id="7936"/>
    <lineage>
        <taxon>Eukaryota</taxon>
        <taxon>Metazoa</taxon>
        <taxon>Chordata</taxon>
        <taxon>Craniata</taxon>
        <taxon>Vertebrata</taxon>
        <taxon>Euteleostomi</taxon>
        <taxon>Actinopterygii</taxon>
        <taxon>Neopterygii</taxon>
        <taxon>Teleostei</taxon>
        <taxon>Anguilliformes</taxon>
        <taxon>Anguillidae</taxon>
        <taxon>Anguilla</taxon>
    </lineage>
</organism>
<proteinExistence type="predicted"/>
<evidence type="ECO:0000313" key="3">
    <source>
        <dbReference type="Proteomes" id="UP001044222"/>
    </source>
</evidence>
<accession>A0A9D3RTR6</accession>